<gene>
    <name evidence="1" type="ORF">Pka01_58000</name>
</gene>
<sequence length="648" mass="69967">MALPVPDLDDRRFQDLVDEAKRLVQQRCPEWTDHNVSDPGVTLIETFAFMVDQLLYRLNQVTDLHYLRYLELIGVRLFPPTAARTQVTYWLSAAQRQPVAIRSGAQIAAERKEGDEPVVFTTEDELVMPPSALVRVMTQSGGGEPVDRGDDLATGQGFACFAEAPVAGDLLYFGLSVAVPRCAVLLRVECELTGAGVDPRNPPLVWEAYTGDGWTACEVDRDTTGGLNRPGDVVLHVPEGHVTSVVGRHAAGWLRCVVSEPGAGQPFYTSSPRLHAAAASTIGGTVAAVHSDFVYDEVLGTSEAIPGQRFGTQHAPIISSDKPLVVLVVGNGGFQEWWEVASFAESGPGDRHIRVDRAEGTIEFGPAVREADGSLRQHGGVPPKRGVVRVPVYRTGGGRRGNVARNTLVVQRDAVPYVASVTNRRPATGGVDAESVQDAAVRGPLLLRTRDRAVTTGDYEQLAREAAPDLARVRCVPVGADERGVAAGVRVLLVPAVPDPVEVAFRDLRVPGPLRDRVTAHLDERRCVGARVVVEPPFYQGITVVSRLRAARDASRDGVRDRALLALRTYLNPLVGGPDGRGWPFGRAVQTGEVFAVLQRVAGVELVEEVLLFKADPVTGERTTQAQVIDLTPNALVFSYAHQIKVEV</sequence>
<proteinExistence type="predicted"/>
<reference evidence="1 2" key="1">
    <citation type="submission" date="2021-01" db="EMBL/GenBank/DDBJ databases">
        <title>Whole genome shotgun sequence of Planotetraspora kaengkrachanensis NBRC 104272.</title>
        <authorList>
            <person name="Komaki H."/>
            <person name="Tamura T."/>
        </authorList>
    </citation>
    <scope>NUCLEOTIDE SEQUENCE [LARGE SCALE GENOMIC DNA]</scope>
    <source>
        <strain evidence="1 2">NBRC 104272</strain>
    </source>
</reference>
<evidence type="ECO:0000313" key="1">
    <source>
        <dbReference type="EMBL" id="GIG82673.1"/>
    </source>
</evidence>
<comment type="caution">
    <text evidence="1">The sequence shown here is derived from an EMBL/GenBank/DDBJ whole genome shotgun (WGS) entry which is preliminary data.</text>
</comment>
<dbReference type="AlphaFoldDB" id="A0A8J3PX36"/>
<accession>A0A8J3PX36</accession>
<dbReference type="EMBL" id="BONV01000032">
    <property type="protein sequence ID" value="GIG82673.1"/>
    <property type="molecule type" value="Genomic_DNA"/>
</dbReference>
<organism evidence="1 2">
    <name type="scientific">Planotetraspora kaengkrachanensis</name>
    <dbReference type="NCBI Taxonomy" id="575193"/>
    <lineage>
        <taxon>Bacteria</taxon>
        <taxon>Bacillati</taxon>
        <taxon>Actinomycetota</taxon>
        <taxon>Actinomycetes</taxon>
        <taxon>Streptosporangiales</taxon>
        <taxon>Streptosporangiaceae</taxon>
        <taxon>Planotetraspora</taxon>
    </lineage>
</organism>
<keyword evidence="2" id="KW-1185">Reference proteome</keyword>
<dbReference type="RefSeq" id="WP_203886005.1">
    <property type="nucleotide sequence ID" value="NZ_BAABHH010000023.1"/>
</dbReference>
<dbReference type="Proteomes" id="UP000630097">
    <property type="component" value="Unassembled WGS sequence"/>
</dbReference>
<name>A0A8J3PX36_9ACTN</name>
<protein>
    <submittedName>
        <fullName evidence="1">Putative baseplate assembly protein</fullName>
    </submittedName>
</protein>
<evidence type="ECO:0000313" key="2">
    <source>
        <dbReference type="Proteomes" id="UP000630097"/>
    </source>
</evidence>
<dbReference type="InterPro" id="IPR011749">
    <property type="entry name" value="CHP02243"/>
</dbReference>
<dbReference type="NCBIfam" id="TIGR02243">
    <property type="entry name" value="putative baseplate assembly protein"/>
    <property type="match status" value="1"/>
</dbReference>